<comment type="subcellular location">
    <subcellularLocation>
        <location evidence="2">Cell outer membrane</location>
    </subcellularLocation>
    <subcellularLocation>
        <location evidence="1">Cell surface</location>
    </subcellularLocation>
</comment>
<evidence type="ECO:0000256" key="1">
    <source>
        <dbReference type="ARBA" id="ARBA00004241"/>
    </source>
</evidence>
<keyword evidence="7" id="KW-0998">Cell outer membrane</keyword>
<dbReference type="AlphaFoldDB" id="A0A286E6L8"/>
<keyword evidence="5" id="KW-0732">Signal</keyword>
<evidence type="ECO:0000256" key="5">
    <source>
        <dbReference type="ARBA" id="ARBA00022729"/>
    </source>
</evidence>
<keyword evidence="6" id="KW-0472">Membrane</keyword>
<dbReference type="GO" id="GO:0009279">
    <property type="term" value="C:cell outer membrane"/>
    <property type="evidence" value="ECO:0007669"/>
    <property type="project" value="UniProtKB-SubCell"/>
</dbReference>
<dbReference type="InterPro" id="IPR005594">
    <property type="entry name" value="YadA_C"/>
</dbReference>
<name>A0A286E6L8_9NEIS</name>
<keyword evidence="3" id="KW-1134">Transmembrane beta strand</keyword>
<sequence length="443" mass="45559">MKKNHKNATQTAASVLMGTLAIGHVQADLIDTIKNKDAASVVAEKAQLNTQIANNKTDAKAGNQASAMAIDSYVVGYKRVLTAQGLSPRDIQTFQNIADGFKIIGQSNSDKIADIEAVLAETIIENKTNQFNLNEVDRKASQALTDAQAADNKAKAAQTAAQAADNKATAAQTAAQAADNKATAAQTAAQAADNKATAAQTAAQAADTKATAAQTAAQAADTKATAAQTAAQAADTKATAAQTAAQAADDKATAAQTTAQAADTKATDAQTTANTALSNTQILENTKADKTALASISNTANTALSNTQVLENTKADKADLDTLGNRVTTVENTVVQHGTDIANLNTQVARQNNQLTQINQRIDDLEDKTEKGLAAQAALTGLFQPYSIGKFNVSAAVGGYKSKVAIAVGGGYRFDEKTAIKAGIATSPRSGGAAYNVGVNYEW</sequence>
<evidence type="ECO:0000256" key="6">
    <source>
        <dbReference type="ARBA" id="ARBA00023136"/>
    </source>
</evidence>
<evidence type="ECO:0000313" key="10">
    <source>
        <dbReference type="EMBL" id="SOD66521.1"/>
    </source>
</evidence>
<dbReference type="OrthoDB" id="8607186at2"/>
<keyword evidence="4" id="KW-0812">Transmembrane</keyword>
<dbReference type="Gene3D" id="3.30.1300.30">
    <property type="entry name" value="GSPII I/J protein-like"/>
    <property type="match status" value="1"/>
</dbReference>
<dbReference type="Proteomes" id="UP000219669">
    <property type="component" value="Unassembled WGS sequence"/>
</dbReference>
<reference evidence="10 11" key="1">
    <citation type="submission" date="2017-09" db="EMBL/GenBank/DDBJ databases">
        <authorList>
            <person name="Ehlers B."/>
            <person name="Leendertz F.H."/>
        </authorList>
    </citation>
    <scope>NUCLEOTIDE SEQUENCE [LARGE SCALE GENOMIC DNA]</scope>
    <source>
        <strain evidence="10 11">DSM 16848</strain>
    </source>
</reference>
<proteinExistence type="predicted"/>
<dbReference type="Pfam" id="PF03895">
    <property type="entry name" value="YadA_anchor"/>
    <property type="match status" value="1"/>
</dbReference>
<protein>
    <submittedName>
        <fullName evidence="10">YadA-like C-terminal region</fullName>
    </submittedName>
</protein>
<dbReference type="RefSeq" id="WP_097113718.1">
    <property type="nucleotide sequence ID" value="NZ_OCNF01000004.1"/>
</dbReference>
<evidence type="ECO:0000256" key="4">
    <source>
        <dbReference type="ARBA" id="ARBA00022692"/>
    </source>
</evidence>
<feature type="domain" description="Trimeric autotransporter adhesin YadA-like C-terminal membrane anchor" evidence="9">
    <location>
        <begin position="384"/>
        <end position="443"/>
    </location>
</feature>
<dbReference type="InterPro" id="IPR045584">
    <property type="entry name" value="Pilin-like"/>
</dbReference>
<evidence type="ECO:0000256" key="8">
    <source>
        <dbReference type="SAM" id="Coils"/>
    </source>
</evidence>
<evidence type="ECO:0000256" key="7">
    <source>
        <dbReference type="ARBA" id="ARBA00023237"/>
    </source>
</evidence>
<organism evidence="10 11">
    <name type="scientific">Alysiella filiformis DSM 16848</name>
    <dbReference type="NCBI Taxonomy" id="1120981"/>
    <lineage>
        <taxon>Bacteria</taxon>
        <taxon>Pseudomonadati</taxon>
        <taxon>Pseudomonadota</taxon>
        <taxon>Betaproteobacteria</taxon>
        <taxon>Neisseriales</taxon>
        <taxon>Neisseriaceae</taxon>
        <taxon>Alysiella</taxon>
    </lineage>
</organism>
<dbReference type="PRINTS" id="PR01804">
    <property type="entry name" value="UBIQUITOUSSP"/>
</dbReference>
<dbReference type="GO" id="GO:0009986">
    <property type="term" value="C:cell surface"/>
    <property type="evidence" value="ECO:0007669"/>
    <property type="project" value="UniProtKB-SubCell"/>
</dbReference>
<evidence type="ECO:0000313" key="11">
    <source>
        <dbReference type="Proteomes" id="UP000219669"/>
    </source>
</evidence>
<evidence type="ECO:0000259" key="9">
    <source>
        <dbReference type="Pfam" id="PF03895"/>
    </source>
</evidence>
<gene>
    <name evidence="10" type="ORF">SAMN02746062_00635</name>
</gene>
<evidence type="ECO:0000256" key="2">
    <source>
        <dbReference type="ARBA" id="ARBA00004442"/>
    </source>
</evidence>
<dbReference type="EMBL" id="OCNF01000004">
    <property type="protein sequence ID" value="SOD66521.1"/>
    <property type="molecule type" value="Genomic_DNA"/>
</dbReference>
<keyword evidence="8" id="KW-0175">Coiled coil</keyword>
<accession>A0A286E6L8</accession>
<feature type="coiled-coil region" evidence="8">
    <location>
        <begin position="341"/>
        <end position="368"/>
    </location>
</feature>
<dbReference type="SUPFAM" id="SSF54523">
    <property type="entry name" value="Pili subunits"/>
    <property type="match status" value="1"/>
</dbReference>
<evidence type="ECO:0000256" key="3">
    <source>
        <dbReference type="ARBA" id="ARBA00022452"/>
    </source>
</evidence>
<keyword evidence="11" id="KW-1185">Reference proteome</keyword>
<dbReference type="InterPro" id="IPR008378">
    <property type="entry name" value="Ubiq_surface"/>
</dbReference>